<comment type="caution">
    <text evidence="2">The sequence shown here is derived from an EMBL/GenBank/DDBJ whole genome shotgun (WGS) entry which is preliminary data.</text>
</comment>
<feature type="transmembrane region" description="Helical" evidence="1">
    <location>
        <begin position="51"/>
        <end position="78"/>
    </location>
</feature>
<feature type="transmembrane region" description="Helical" evidence="1">
    <location>
        <begin position="232"/>
        <end position="254"/>
    </location>
</feature>
<protein>
    <submittedName>
        <fullName evidence="2">Uncharacterized protein</fullName>
    </submittedName>
</protein>
<keyword evidence="1" id="KW-0812">Transmembrane</keyword>
<gene>
    <name evidence="2" type="ORF">D5018_15740</name>
</gene>
<feature type="transmembrane region" description="Helical" evidence="1">
    <location>
        <begin position="163"/>
        <end position="186"/>
    </location>
</feature>
<proteinExistence type="predicted"/>
<dbReference type="EMBL" id="QZEI01000057">
    <property type="protein sequence ID" value="RLV58749.1"/>
    <property type="molecule type" value="Genomic_DNA"/>
</dbReference>
<dbReference type="OrthoDB" id="8481281at2"/>
<feature type="transmembrane region" description="Helical" evidence="1">
    <location>
        <begin position="21"/>
        <end position="39"/>
    </location>
</feature>
<evidence type="ECO:0000313" key="3">
    <source>
        <dbReference type="Proteomes" id="UP000281474"/>
    </source>
</evidence>
<feature type="transmembrane region" description="Helical" evidence="1">
    <location>
        <begin position="274"/>
        <end position="298"/>
    </location>
</feature>
<reference evidence="2 3" key="1">
    <citation type="submission" date="2018-09" db="EMBL/GenBank/DDBJ databases">
        <title>Phylogeny of the Shewanellaceae, and recommendation for two new genera, Pseudoshewanella and Parashewanella.</title>
        <authorList>
            <person name="Wang G."/>
        </authorList>
    </citation>
    <scope>NUCLEOTIDE SEQUENCE [LARGE SCALE GENOMIC DNA]</scope>
    <source>
        <strain evidence="2 3">C51</strain>
    </source>
</reference>
<dbReference type="RefSeq" id="WP_121839953.1">
    <property type="nucleotide sequence ID" value="NZ_ML014806.1"/>
</dbReference>
<evidence type="ECO:0000256" key="1">
    <source>
        <dbReference type="SAM" id="Phobius"/>
    </source>
</evidence>
<feature type="transmembrane region" description="Helical" evidence="1">
    <location>
        <begin position="396"/>
        <end position="417"/>
    </location>
</feature>
<keyword evidence="3" id="KW-1185">Reference proteome</keyword>
<name>A0A3L8PVE8_9GAMM</name>
<organism evidence="2 3">
    <name type="scientific">Parashewanella curva</name>
    <dbReference type="NCBI Taxonomy" id="2338552"/>
    <lineage>
        <taxon>Bacteria</taxon>
        <taxon>Pseudomonadati</taxon>
        <taxon>Pseudomonadota</taxon>
        <taxon>Gammaproteobacteria</taxon>
        <taxon>Alteromonadales</taxon>
        <taxon>Shewanellaceae</taxon>
        <taxon>Parashewanella</taxon>
    </lineage>
</organism>
<accession>A0A3L8PVE8</accession>
<feature type="transmembrane region" description="Helical" evidence="1">
    <location>
        <begin position="192"/>
        <end position="212"/>
    </location>
</feature>
<evidence type="ECO:0000313" key="2">
    <source>
        <dbReference type="EMBL" id="RLV58749.1"/>
    </source>
</evidence>
<keyword evidence="1" id="KW-0472">Membrane</keyword>
<dbReference type="AlphaFoldDB" id="A0A3L8PVE8"/>
<keyword evidence="1" id="KW-1133">Transmembrane helix</keyword>
<sequence length="636" mass="70565">MAFDYGSIDLGLRNPFKKEGAATTIRGVIVALMGVYLLIDAAATVKNETVGGWLLVGFGMLLLGGGIASASGGILAMLRYFVGRNHPTSLAYNHSRSESSTAKTESSYVAYTKQKLIEMLVGRKNSTFVEPIGILARFVHSIFPRLTYMPYPIRNMAQRLFGAWIKTIVALIAFAFVAFVSLAGFAGELGEFAFPFYTALLTIYLLNVWRNAGTSINRNADRSISSMGNMELVRVIAGAILLPVIVGLSLKYALSMTQTTISELQQVSANFPTFHSTLLLLGLLAGAAVTSAIAFIMLKKRLNYSDPKVEVSELRENWQESIHPNEIFINLDNLVMANRRYKEVPNRVYQELDPDLIQQVEGKGKFFGEMIQEIQPKVKTMELGDVFKKMRAASLILGNVLFVISAILTMILAYQVVDLTSLTRSIGFDNIHANMATSQLQELAGSVSTIVHIFLSGLLLRTLAQIQTNTAHLFYSEILFESDLIYLKVEGTFTESKISTGNSIHDSTRSENVLVRSSITPWVIVCRIVSSTFASTGMQNLEHPRLILEMHKNEQELAGIRDDIISFLKDRESIASITSNRDLQNASQIHEINQQSRAIPMQSQNQLNNMDEEAAGFIKHEHEKQQDETEDAKLDV</sequence>
<dbReference type="Proteomes" id="UP000281474">
    <property type="component" value="Unassembled WGS sequence"/>
</dbReference>